<dbReference type="Gene3D" id="3.40.50.720">
    <property type="entry name" value="NAD(P)-binding Rossmann-like Domain"/>
    <property type="match status" value="2"/>
</dbReference>
<evidence type="ECO:0000256" key="6">
    <source>
        <dbReference type="ARBA" id="ARBA00023002"/>
    </source>
</evidence>
<protein>
    <recommendedName>
        <fullName evidence="12">Ketoreductase domain-containing protein</fullName>
    </recommendedName>
</protein>
<dbReference type="SUPFAM" id="SSF51735">
    <property type="entry name" value="NAD(P)-binding Rossmann-fold domains"/>
    <property type="match status" value="2"/>
</dbReference>
<dbReference type="InterPro" id="IPR051687">
    <property type="entry name" value="Peroxisomal_Beta-Oxidation"/>
</dbReference>
<evidence type="ECO:0000259" key="12">
    <source>
        <dbReference type="SMART" id="SM00822"/>
    </source>
</evidence>
<organism evidence="13 14">
    <name type="scientific">Sarocladium strictum</name>
    <name type="common">Black bundle disease fungus</name>
    <name type="synonym">Acremonium strictum</name>
    <dbReference type="NCBI Taxonomy" id="5046"/>
    <lineage>
        <taxon>Eukaryota</taxon>
        <taxon>Fungi</taxon>
        <taxon>Dikarya</taxon>
        <taxon>Ascomycota</taxon>
        <taxon>Pezizomycotina</taxon>
        <taxon>Sordariomycetes</taxon>
        <taxon>Hypocreomycetidae</taxon>
        <taxon>Hypocreales</taxon>
        <taxon>Sarocladiaceae</taxon>
        <taxon>Sarocladium</taxon>
    </lineage>
</organism>
<evidence type="ECO:0000256" key="3">
    <source>
        <dbReference type="ARBA" id="ARBA00006484"/>
    </source>
</evidence>
<dbReference type="GO" id="GO:0006631">
    <property type="term" value="P:fatty acid metabolic process"/>
    <property type="evidence" value="ECO:0007669"/>
    <property type="project" value="UniProtKB-KW"/>
</dbReference>
<dbReference type="Proteomes" id="UP001175261">
    <property type="component" value="Unassembled WGS sequence"/>
</dbReference>
<dbReference type="GO" id="GO:0004300">
    <property type="term" value="F:enoyl-CoA hydratase activity"/>
    <property type="evidence" value="ECO:0007669"/>
    <property type="project" value="UniProtKB-ARBA"/>
</dbReference>
<dbReference type="Gene3D" id="1.10.287.4290">
    <property type="match status" value="1"/>
</dbReference>
<keyword evidence="7" id="KW-0443">Lipid metabolism</keyword>
<evidence type="ECO:0000256" key="2">
    <source>
        <dbReference type="ARBA" id="ARBA00005005"/>
    </source>
</evidence>
<keyword evidence="5" id="KW-0521">NADP</keyword>
<reference evidence="13" key="1">
    <citation type="submission" date="2022-10" db="EMBL/GenBank/DDBJ databases">
        <title>Determination and structural analysis of whole genome sequence of Sarocladium strictum F4-1.</title>
        <authorList>
            <person name="Hu L."/>
            <person name="Jiang Y."/>
        </authorList>
    </citation>
    <scope>NUCLEOTIDE SEQUENCE</scope>
    <source>
        <strain evidence="13">F4-1</strain>
    </source>
</reference>
<comment type="caution">
    <text evidence="13">The sequence shown here is derived from an EMBL/GenBank/DDBJ whole genome shotgun (WGS) entry which is preliminary data.</text>
</comment>
<dbReference type="PRINTS" id="PR00081">
    <property type="entry name" value="GDHRDH"/>
</dbReference>
<evidence type="ECO:0000313" key="13">
    <source>
        <dbReference type="EMBL" id="KAK0385564.1"/>
    </source>
</evidence>
<dbReference type="InterPro" id="IPR054357">
    <property type="entry name" value="MFE-2_N"/>
</dbReference>
<keyword evidence="9" id="KW-0413">Isomerase</keyword>
<dbReference type="CDD" id="cd03448">
    <property type="entry name" value="HDE_HSD"/>
    <property type="match status" value="1"/>
</dbReference>
<keyword evidence="8" id="KW-0576">Peroxisome</keyword>
<evidence type="ECO:0000256" key="7">
    <source>
        <dbReference type="ARBA" id="ARBA00023098"/>
    </source>
</evidence>
<evidence type="ECO:0000256" key="11">
    <source>
        <dbReference type="SAM" id="MobiDB-lite"/>
    </source>
</evidence>
<dbReference type="GO" id="GO:0016491">
    <property type="term" value="F:oxidoreductase activity"/>
    <property type="evidence" value="ECO:0007669"/>
    <property type="project" value="UniProtKB-KW"/>
</dbReference>
<sequence length="758" mass="81938">MVAHAAWQHFTKQGYGRIVNVSSDIGLHGSSSRVLESTVRHSQIGYSYTLAKEGVKKNILVNVLLDLEPTQTSTAAAEATALIAYLVHENNKRETGQVYQAQNRKIAKLRWQRSGGLLLRADETLTPAVLLSQWSQVESYDDKHEYPSGPRDFLELVKQGQKLPGNQPVDAVSFRGRAVLITGAGSGLGRAYALHFASLGASVMVNDIADPEPVVDEIRRLGGTAAGVKASAEEGERNVDATVAAFGRIDVVVNNAGILRDKSFQKMTAPMWDQVLAVHLGATYRNTRAAWPHFVRQGYGRVVNTTSVTGIYGQFGQANYAAAKSSIIGFTRALAREGAPHNILVNVIAPNAGTNMTKTILSDEVSRLFQPAHVAPIVSALASHTTPSTVTGGVYEAGSGWFGKTRWEVTQGPFQAVTGGQETDKLASVVSSLSSSSSKSYPSTVEEHRALFQQAAAAASGPKKNAPEVVLENIKRAQSSAPLASRFTYEQRDLILYALSVGAKHTDLPLVYEGDENFTPLPVFGLIPFFNAKAHYEMGDIMSKYDLRLLLHVDQFLEIRSPIPLSGTLTTYPKLVQVVDKGKDVLVVQGFTTVDERGTEVFYNETTVLVRGGGGFGGDPKLRDRGAATASNTPPSRSPDHVVEEKTAEGQAALYRLNGDFNPLHIDPEFSAKGGFKTPILHGLCSLGIAGKHIFQTFGSYKNLKARFTSPVLPGQTLRTEMWRDKDKVLFQVVVLETGKKAISGAAVTLDGRLKGRL</sequence>
<evidence type="ECO:0000256" key="5">
    <source>
        <dbReference type="ARBA" id="ARBA00022857"/>
    </source>
</evidence>
<dbReference type="Gene3D" id="3.10.129.10">
    <property type="entry name" value="Hotdog Thioesterase"/>
    <property type="match status" value="1"/>
</dbReference>
<dbReference type="PANTHER" id="PTHR45024">
    <property type="entry name" value="DEHYDROGENASES, SHORT CHAIN"/>
    <property type="match status" value="1"/>
</dbReference>
<evidence type="ECO:0000256" key="1">
    <source>
        <dbReference type="ARBA" id="ARBA00004275"/>
    </source>
</evidence>
<keyword evidence="10" id="KW-0456">Lyase</keyword>
<dbReference type="GO" id="GO:0005777">
    <property type="term" value="C:peroxisome"/>
    <property type="evidence" value="ECO:0007669"/>
    <property type="project" value="UniProtKB-SubCell"/>
</dbReference>
<dbReference type="AlphaFoldDB" id="A0AA39L6E6"/>
<comment type="subcellular location">
    <subcellularLocation>
        <location evidence="1">Peroxisome</location>
    </subcellularLocation>
</comment>
<dbReference type="Pfam" id="PF22622">
    <property type="entry name" value="MFE-2_hydrat-2_N"/>
    <property type="match status" value="1"/>
</dbReference>
<dbReference type="InterPro" id="IPR029069">
    <property type="entry name" value="HotDog_dom_sf"/>
</dbReference>
<evidence type="ECO:0000256" key="8">
    <source>
        <dbReference type="ARBA" id="ARBA00023140"/>
    </source>
</evidence>
<feature type="region of interest" description="Disordered" evidence="11">
    <location>
        <begin position="614"/>
        <end position="642"/>
    </location>
</feature>
<comment type="pathway">
    <text evidence="2">Lipid metabolism; fatty acid beta-oxidation.</text>
</comment>
<feature type="domain" description="Ketoreductase" evidence="12">
    <location>
        <begin position="177"/>
        <end position="355"/>
    </location>
</feature>
<evidence type="ECO:0000256" key="4">
    <source>
        <dbReference type="ARBA" id="ARBA00022832"/>
    </source>
</evidence>
<keyword evidence="6" id="KW-0560">Oxidoreductase</keyword>
<dbReference type="Pfam" id="PF01575">
    <property type="entry name" value="MaoC_dehydratas"/>
    <property type="match status" value="1"/>
</dbReference>
<evidence type="ECO:0000256" key="9">
    <source>
        <dbReference type="ARBA" id="ARBA00023235"/>
    </source>
</evidence>
<evidence type="ECO:0000256" key="10">
    <source>
        <dbReference type="ARBA" id="ARBA00023239"/>
    </source>
</evidence>
<keyword evidence="14" id="KW-1185">Reference proteome</keyword>
<dbReference type="Pfam" id="PF00106">
    <property type="entry name" value="adh_short"/>
    <property type="match status" value="1"/>
</dbReference>
<dbReference type="PRINTS" id="PR00080">
    <property type="entry name" value="SDRFAMILY"/>
</dbReference>
<name>A0AA39L6E6_SARSR</name>
<evidence type="ECO:0000313" key="14">
    <source>
        <dbReference type="Proteomes" id="UP001175261"/>
    </source>
</evidence>
<dbReference type="EMBL" id="JAPDFR010000006">
    <property type="protein sequence ID" value="KAK0385564.1"/>
    <property type="molecule type" value="Genomic_DNA"/>
</dbReference>
<dbReference type="PROSITE" id="PS00061">
    <property type="entry name" value="ADH_SHORT"/>
    <property type="match status" value="1"/>
</dbReference>
<dbReference type="InterPro" id="IPR002539">
    <property type="entry name" value="MaoC-like_dom"/>
</dbReference>
<dbReference type="FunFam" id="3.40.50.720:FF:000410">
    <property type="entry name" value="Peroxisomal multifunctional beta-oxidation protein"/>
    <property type="match status" value="1"/>
</dbReference>
<dbReference type="SUPFAM" id="SSF54637">
    <property type="entry name" value="Thioesterase/thiol ester dehydrase-isomerase"/>
    <property type="match status" value="2"/>
</dbReference>
<dbReference type="GO" id="GO:0016853">
    <property type="term" value="F:isomerase activity"/>
    <property type="evidence" value="ECO:0007669"/>
    <property type="project" value="UniProtKB-KW"/>
</dbReference>
<keyword evidence="4" id="KW-0276">Fatty acid metabolism</keyword>
<proteinExistence type="inferred from homology"/>
<accession>A0AA39L6E6</accession>
<gene>
    <name evidence="13" type="ORF">NLU13_6743</name>
</gene>
<dbReference type="PANTHER" id="PTHR45024:SF2">
    <property type="entry name" value="SCP2 DOMAIN-CONTAINING PROTEIN"/>
    <property type="match status" value="1"/>
</dbReference>
<dbReference type="InterPro" id="IPR002347">
    <property type="entry name" value="SDR_fam"/>
</dbReference>
<dbReference type="InterPro" id="IPR036291">
    <property type="entry name" value="NAD(P)-bd_dom_sf"/>
</dbReference>
<dbReference type="InterPro" id="IPR020904">
    <property type="entry name" value="Sc_DH/Rdtase_CS"/>
</dbReference>
<dbReference type="SMART" id="SM00822">
    <property type="entry name" value="PKS_KR"/>
    <property type="match status" value="1"/>
</dbReference>
<dbReference type="InterPro" id="IPR057326">
    <property type="entry name" value="KR_dom"/>
</dbReference>
<comment type="similarity">
    <text evidence="3">Belongs to the short-chain dehydrogenases/reductases (SDR) family.</text>
</comment>